<proteinExistence type="predicted"/>
<reference evidence="1 2" key="1">
    <citation type="submission" date="2022-02" db="EMBL/GenBank/DDBJ databases">
        <title>Paenibacillus sp. MBLB1776 Whole Genome Shotgun Sequencing.</title>
        <authorList>
            <person name="Hwang C.Y."/>
            <person name="Cho E.-S."/>
            <person name="Seo M.-J."/>
        </authorList>
    </citation>
    <scope>NUCLEOTIDE SEQUENCE [LARGE SCALE GENOMIC DNA]</scope>
    <source>
        <strain evidence="1 2">MBLB1776</strain>
    </source>
</reference>
<dbReference type="Proteomes" id="UP001305702">
    <property type="component" value="Chromosome"/>
</dbReference>
<dbReference type="Pfam" id="PF14169">
    <property type="entry name" value="YdjO"/>
    <property type="match status" value="1"/>
</dbReference>
<organism evidence="1 2">
    <name type="scientific">Paenibacillus aurantius</name>
    <dbReference type="NCBI Taxonomy" id="2918900"/>
    <lineage>
        <taxon>Bacteria</taxon>
        <taxon>Bacillati</taxon>
        <taxon>Bacillota</taxon>
        <taxon>Bacilli</taxon>
        <taxon>Bacillales</taxon>
        <taxon>Paenibacillaceae</taxon>
        <taxon>Paenibacillus</taxon>
    </lineage>
</organism>
<sequence>MYNKRIPLEDLPHEETKVWTCRDENCKGWIRDNFAFEHVPSCPLCHSAMVSSVKRLPSVANSSKGQKTR</sequence>
<dbReference type="InterPro" id="IPR025916">
    <property type="entry name" value="YdjO"/>
</dbReference>
<evidence type="ECO:0000313" key="1">
    <source>
        <dbReference type="EMBL" id="WNQ12952.1"/>
    </source>
</evidence>
<name>A0AA96LFI4_9BACL</name>
<protein>
    <submittedName>
        <fullName evidence="1">Cold-shock protein</fullName>
    </submittedName>
</protein>
<evidence type="ECO:0000313" key="2">
    <source>
        <dbReference type="Proteomes" id="UP001305702"/>
    </source>
</evidence>
<dbReference type="EMBL" id="CP130318">
    <property type="protein sequence ID" value="WNQ12952.1"/>
    <property type="molecule type" value="Genomic_DNA"/>
</dbReference>
<dbReference type="RefSeq" id="WP_315606731.1">
    <property type="nucleotide sequence ID" value="NZ_CP130318.1"/>
</dbReference>
<accession>A0AA96LFI4</accession>
<keyword evidence="2" id="KW-1185">Reference proteome</keyword>
<dbReference type="AlphaFoldDB" id="A0AA96LFI4"/>
<gene>
    <name evidence="1" type="ORF">MJA45_07960</name>
</gene>
<dbReference type="KEGG" id="paun:MJA45_07960"/>